<comment type="similarity">
    <text evidence="5">Belongs to the SAT4 family.</text>
</comment>
<feature type="transmembrane region" description="Helical" evidence="6">
    <location>
        <begin position="174"/>
        <end position="198"/>
    </location>
</feature>
<evidence type="ECO:0000313" key="8">
    <source>
        <dbReference type="EMBL" id="CRK31832.1"/>
    </source>
</evidence>
<feature type="transmembrane region" description="Helical" evidence="6">
    <location>
        <begin position="20"/>
        <end position="40"/>
    </location>
</feature>
<comment type="subcellular location">
    <subcellularLocation>
        <location evidence="1">Membrane</location>
        <topology evidence="1">Multi-pass membrane protein</topology>
    </subcellularLocation>
</comment>
<feature type="transmembrane region" description="Helical" evidence="6">
    <location>
        <begin position="60"/>
        <end position="79"/>
    </location>
</feature>
<dbReference type="InterPro" id="IPR049326">
    <property type="entry name" value="Rhodopsin_dom_fungi"/>
</dbReference>
<dbReference type="Gene3D" id="3.40.50.720">
    <property type="entry name" value="NAD(P)-binding Rossmann-like Domain"/>
    <property type="match status" value="1"/>
</dbReference>
<organism evidence="8 9">
    <name type="scientific">Verticillium longisporum</name>
    <name type="common">Verticillium dahliae var. longisporum</name>
    <dbReference type="NCBI Taxonomy" id="100787"/>
    <lineage>
        <taxon>Eukaryota</taxon>
        <taxon>Fungi</taxon>
        <taxon>Dikarya</taxon>
        <taxon>Ascomycota</taxon>
        <taxon>Pezizomycotina</taxon>
        <taxon>Sordariomycetes</taxon>
        <taxon>Hypocreomycetidae</taxon>
        <taxon>Glomerellales</taxon>
        <taxon>Plectosphaerellaceae</taxon>
        <taxon>Verticillium</taxon>
    </lineage>
</organism>
<dbReference type="PANTHER" id="PTHR33048">
    <property type="entry name" value="PTH11-LIKE INTEGRAL MEMBRANE PROTEIN (AFU_ORTHOLOGUE AFUA_5G11245)"/>
    <property type="match status" value="1"/>
</dbReference>
<dbReference type="EMBL" id="CVQI01024113">
    <property type="protein sequence ID" value="CRK31832.1"/>
    <property type="molecule type" value="Genomic_DNA"/>
</dbReference>
<evidence type="ECO:0000256" key="2">
    <source>
        <dbReference type="ARBA" id="ARBA00022692"/>
    </source>
</evidence>
<accession>A0A0G4MC22</accession>
<dbReference type="InterPro" id="IPR036291">
    <property type="entry name" value="NAD(P)-bd_dom_sf"/>
</dbReference>
<keyword evidence="2 6" id="KW-0812">Transmembrane</keyword>
<dbReference type="InterPro" id="IPR002347">
    <property type="entry name" value="SDR_fam"/>
</dbReference>
<keyword evidence="3 6" id="KW-1133">Transmembrane helix</keyword>
<dbReference type="SUPFAM" id="SSF51735">
    <property type="entry name" value="NAD(P)-binding Rossmann-fold domains"/>
    <property type="match status" value="1"/>
</dbReference>
<sequence length="654" mass="70157">SVKSAGTDLVLARMQIGGDGPLCIAVLWSMTFVVTLFLFLRLYTRIVCVAAYGTDDHFYAISWVLTLGYSIMGTVAAIHGYGRDDLTAAEDVVATYYRMIAQTFSLLATGTSKASVGFFLLRLVVVRWQIISIWAIMSVMGILSILNTFLTWLACRPLPYAYDESLSGTCFNTVPPAVILAMGTIAVDIYFAVLPWIFIFKLNLSRREKLTIAGSLSLGILAAAAGGIRVMNVKGVRDVPVAVIVWSQVETSLTLICVGIPVCRPLWSRVIGKWWQSRQGESYERQNDARDPPSDPIGLHTIGGGTMPGAHCCRRALRGNTPVTEFEGDTEQMDTDHHTAGTMSRLSFQDDLLQSLNGRSVIVTGAARGIGAATATLFNEHGALVCITDLPARKEDAQALIDSMKHPENAIFAPASVTDWTALMHVFKTALSRFGVIHMVVANAGIMESSPVLDVSVDDAGDPIESKEANRVLDVNLKGTLNTLRLSLHYMTKNSPTSDGFRGSVVLVASISGYFGSTGNAAYIASKHGVIGLLRASLDKAASLGVRVNAVTPGYTPTGITKEFGNVITQAGLDANTPGAVATAIAFAAADPSRHGTSCLVLGPYLHEMEYSRANVLQSWLGQDAAAALARFGAFVKSIGGYRLPKREPIDRVD</sequence>
<gene>
    <name evidence="8" type="ORF">BN1723_014564</name>
</gene>
<dbReference type="GO" id="GO:0016020">
    <property type="term" value="C:membrane"/>
    <property type="evidence" value="ECO:0007669"/>
    <property type="project" value="UniProtKB-SubCell"/>
</dbReference>
<evidence type="ECO:0000259" key="7">
    <source>
        <dbReference type="Pfam" id="PF20684"/>
    </source>
</evidence>
<evidence type="ECO:0000256" key="3">
    <source>
        <dbReference type="ARBA" id="ARBA00022989"/>
    </source>
</evidence>
<dbReference type="PRINTS" id="PR00081">
    <property type="entry name" value="GDHRDH"/>
</dbReference>
<evidence type="ECO:0000256" key="1">
    <source>
        <dbReference type="ARBA" id="ARBA00004141"/>
    </source>
</evidence>
<dbReference type="Proteomes" id="UP000045706">
    <property type="component" value="Unassembled WGS sequence"/>
</dbReference>
<evidence type="ECO:0000256" key="6">
    <source>
        <dbReference type="SAM" id="Phobius"/>
    </source>
</evidence>
<dbReference type="InterPro" id="IPR052337">
    <property type="entry name" value="SAT4-like"/>
</dbReference>
<name>A0A0G4MC22_VERLO</name>
<keyword evidence="4 6" id="KW-0472">Membrane</keyword>
<evidence type="ECO:0000313" key="9">
    <source>
        <dbReference type="Proteomes" id="UP000045706"/>
    </source>
</evidence>
<evidence type="ECO:0000256" key="4">
    <source>
        <dbReference type="ARBA" id="ARBA00023136"/>
    </source>
</evidence>
<feature type="transmembrane region" description="Helical" evidence="6">
    <location>
        <begin position="99"/>
        <end position="121"/>
    </location>
</feature>
<reference evidence="9" key="1">
    <citation type="submission" date="2015-05" db="EMBL/GenBank/DDBJ databases">
        <authorList>
            <person name="Fogelqvist Johan"/>
        </authorList>
    </citation>
    <scope>NUCLEOTIDE SEQUENCE [LARGE SCALE GENOMIC DNA]</scope>
</reference>
<protein>
    <recommendedName>
        <fullName evidence="7">Rhodopsin domain-containing protein</fullName>
    </recommendedName>
</protein>
<feature type="non-terminal residue" evidence="8">
    <location>
        <position position="1"/>
    </location>
</feature>
<dbReference type="PANTHER" id="PTHR33048:SF93">
    <property type="entry name" value="INTEGRAL MEMBRANE PROTEIN"/>
    <property type="match status" value="1"/>
</dbReference>
<dbReference type="Pfam" id="PF20684">
    <property type="entry name" value="Fung_rhodopsin"/>
    <property type="match status" value="1"/>
</dbReference>
<evidence type="ECO:0000256" key="5">
    <source>
        <dbReference type="ARBA" id="ARBA00038359"/>
    </source>
</evidence>
<dbReference type="Pfam" id="PF00106">
    <property type="entry name" value="adh_short"/>
    <property type="match status" value="1"/>
</dbReference>
<feature type="domain" description="Rhodopsin" evidence="7">
    <location>
        <begin position="40"/>
        <end position="269"/>
    </location>
</feature>
<feature type="transmembrane region" description="Helical" evidence="6">
    <location>
        <begin position="210"/>
        <end position="231"/>
    </location>
</feature>
<dbReference type="AlphaFoldDB" id="A0A0G4MC22"/>
<feature type="transmembrane region" description="Helical" evidence="6">
    <location>
        <begin position="133"/>
        <end position="154"/>
    </location>
</feature>
<proteinExistence type="inferred from homology"/>